<proteinExistence type="predicted"/>
<keyword evidence="1" id="KW-0722">Serine protease inhibitor</keyword>
<name>A0A915JUI5_ROMCU</name>
<organism evidence="2 3">
    <name type="scientific">Romanomermis culicivorax</name>
    <name type="common">Nematode worm</name>
    <dbReference type="NCBI Taxonomy" id="13658"/>
    <lineage>
        <taxon>Eukaryota</taxon>
        <taxon>Metazoa</taxon>
        <taxon>Ecdysozoa</taxon>
        <taxon>Nematoda</taxon>
        <taxon>Enoplea</taxon>
        <taxon>Dorylaimia</taxon>
        <taxon>Mermithida</taxon>
        <taxon>Mermithoidea</taxon>
        <taxon>Mermithidae</taxon>
        <taxon>Romanomermis</taxon>
    </lineage>
</organism>
<dbReference type="GO" id="GO:0004867">
    <property type="term" value="F:serine-type endopeptidase inhibitor activity"/>
    <property type="evidence" value="ECO:0007669"/>
    <property type="project" value="UniProtKB-KW"/>
</dbReference>
<keyword evidence="1" id="KW-0646">Protease inhibitor</keyword>
<protein>
    <submittedName>
        <fullName evidence="3">Uncharacterized protein</fullName>
    </submittedName>
</protein>
<evidence type="ECO:0000313" key="2">
    <source>
        <dbReference type="Proteomes" id="UP000887565"/>
    </source>
</evidence>
<reference evidence="3" key="1">
    <citation type="submission" date="2022-11" db="UniProtKB">
        <authorList>
            <consortium name="WormBaseParasite"/>
        </authorList>
    </citation>
    <scope>IDENTIFICATION</scope>
</reference>
<accession>A0A915JUI5</accession>
<dbReference type="SUPFAM" id="SSF57567">
    <property type="entry name" value="Serine protease inhibitors"/>
    <property type="match status" value="1"/>
</dbReference>
<dbReference type="InterPro" id="IPR036084">
    <property type="entry name" value="Ser_inhib-like_sf"/>
</dbReference>
<dbReference type="CDD" id="cd19941">
    <property type="entry name" value="TIL"/>
    <property type="match status" value="1"/>
</dbReference>
<dbReference type="Proteomes" id="UP000887565">
    <property type="component" value="Unplaced"/>
</dbReference>
<keyword evidence="2" id="KW-1185">Reference proteome</keyword>
<evidence type="ECO:0000313" key="3">
    <source>
        <dbReference type="WBParaSite" id="nRc.2.0.1.t29921-RA"/>
    </source>
</evidence>
<dbReference type="WBParaSite" id="nRc.2.0.1.t29921-RA">
    <property type="protein sequence ID" value="nRc.2.0.1.t29921-RA"/>
    <property type="gene ID" value="nRc.2.0.1.g29921"/>
</dbReference>
<dbReference type="AlphaFoldDB" id="A0A915JUI5"/>
<evidence type="ECO:0000256" key="1">
    <source>
        <dbReference type="ARBA" id="ARBA00022900"/>
    </source>
</evidence>
<dbReference type="Gene3D" id="2.10.25.10">
    <property type="entry name" value="Laminin"/>
    <property type="match status" value="1"/>
</dbReference>
<sequence>MRLTIILSKWNGRCLPVAFGGAAMLTKDEKMMRISRKRPMGMTQDISKVPAPWRAIFKPMASGQQELSSTMVLKEKRAKLTDGNLQRNCTELKLAFRSITLCRLHSVPPKKTVETVYKGTGEQVIRGDTELQSTPTSKCDINEEFRQNLTHGVKIRNCQKWCPGHIARCSYVLKFEGCVCKQHFVRDPSRQGACVPAEQCGRQDTGHARTFIIVTGITAVAKGDAE</sequence>